<dbReference type="PROSITE" id="PS00039">
    <property type="entry name" value="DEAD_ATP_HELICASE"/>
    <property type="match status" value="1"/>
</dbReference>
<evidence type="ECO:0000256" key="14">
    <source>
        <dbReference type="RuleBase" id="RU000492"/>
    </source>
</evidence>
<evidence type="ECO:0000256" key="11">
    <source>
        <dbReference type="ARBA" id="ARBA00025161"/>
    </source>
</evidence>
<sequence>MSSSNAWGHSGSDQNKPSEQQDGARWATEYKRTGGAVYNNQRGGGGNRGRGNSRGRGGGTQGQRQNQQAAWGQQSQNTSSSSTSDAPAWGTTSASTNSGWSAPKPASSQNDGWSAAKPANSQNDGWSAAKPASTPNDGWSAAKPASSQNDGWSAPKPASSQNDGWSAAKPASSQNDGWSSTPSQPAQGSWATTSAPAAKSNDSWASQAAAAPAPETPQADSWSAGMSASQTDWNPSAVSWLKTMDEPQKKEAGRGEWKDGQHIIAERDIDTEKKLFGETDADFVHSGINFDQYDNIPVKVEDDTVFEPMESFTSPPLDEHLLSNIKMAQYTTPTPVQKYSVPIVISGRDLMACAQTGSGKTAGFLFPMLSKLFTEGPQKTVQKKNKDGTTRDSRKAYPEVLILAPTRELASQIYKETKKFSYRSFVRPCVAYGGADIAQQLRLLGRGCNVLVATPGRLVDILERRRLSLSNIRYLVLDEADRMLDMGFEPQIRRIVQGEDMPEPTGRQTLMFSATFPKSIQALAKEFLNKYVFFTVGKVGGASENIKQEIIYVEDKDKRRQLLDTLKQDEQHGDGLTLVFVETKRLADSLCEYLVGHGKKATSIHGDRLQREREEALQAFRSGQVPILVATAVAARGLDIPNVTHVISFDVPKDIDDYTHRIGRTGRAGNTGRATAFFERRNRYLAADMVGLLKEAKQVIPDWLQDMADEPLPPMNDDPPRRRRNYDADDGIGIRIKNLKF</sequence>
<feature type="region of interest" description="Disordered" evidence="15">
    <location>
        <begin position="1"/>
        <end position="232"/>
    </location>
</feature>
<feature type="compositionally biased region" description="Gly residues" evidence="15">
    <location>
        <begin position="42"/>
        <end position="61"/>
    </location>
</feature>
<feature type="compositionally biased region" description="Polar residues" evidence="15">
    <location>
        <begin position="220"/>
        <end position="232"/>
    </location>
</feature>
<evidence type="ECO:0000259" key="17">
    <source>
        <dbReference type="PROSITE" id="PS51194"/>
    </source>
</evidence>
<keyword evidence="2" id="KW-0648">Protein biosynthesis</keyword>
<dbReference type="PROSITE" id="PS51195">
    <property type="entry name" value="Q_MOTIF"/>
    <property type="match status" value="1"/>
</dbReference>
<gene>
    <name evidence="19" type="primary">ABSGL_13827.1 scaffold 14339</name>
</gene>
<dbReference type="Pfam" id="PF00270">
    <property type="entry name" value="DEAD"/>
    <property type="match status" value="1"/>
</dbReference>
<reference evidence="19" key="1">
    <citation type="submission" date="2016-04" db="EMBL/GenBank/DDBJ databases">
        <authorList>
            <person name="Evans L.H."/>
            <person name="Alamgir A."/>
            <person name="Owens N."/>
            <person name="Weber N.D."/>
            <person name="Virtaneva K."/>
            <person name="Barbian K."/>
            <person name="Babar A."/>
            <person name="Rosenke K."/>
        </authorList>
    </citation>
    <scope>NUCLEOTIDE SEQUENCE [LARGE SCALE GENOMIC DNA]</scope>
    <source>
        <strain evidence="19">CBS 101.48</strain>
    </source>
</reference>
<dbReference type="InterPro" id="IPR044763">
    <property type="entry name" value="Ded1/Dbp1_DEADc"/>
</dbReference>
<dbReference type="CDD" id="cd17967">
    <property type="entry name" value="DEADc_DDX3_DDX4"/>
    <property type="match status" value="1"/>
</dbReference>
<dbReference type="SUPFAM" id="SSF52540">
    <property type="entry name" value="P-loop containing nucleoside triphosphate hydrolases"/>
    <property type="match status" value="1"/>
</dbReference>
<dbReference type="GO" id="GO:0016787">
    <property type="term" value="F:hydrolase activity"/>
    <property type="evidence" value="ECO:0007669"/>
    <property type="project" value="UniProtKB-KW"/>
</dbReference>
<dbReference type="AlphaFoldDB" id="A0A163KGX9"/>
<evidence type="ECO:0000313" key="19">
    <source>
        <dbReference type="EMBL" id="SAM08165.1"/>
    </source>
</evidence>
<evidence type="ECO:0000259" key="16">
    <source>
        <dbReference type="PROSITE" id="PS51192"/>
    </source>
</evidence>
<evidence type="ECO:0000256" key="4">
    <source>
        <dbReference type="ARBA" id="ARBA00022801"/>
    </source>
</evidence>
<dbReference type="InterPro" id="IPR011545">
    <property type="entry name" value="DEAD/DEAH_box_helicase_dom"/>
</dbReference>
<keyword evidence="2" id="KW-0396">Initiation factor</keyword>
<dbReference type="STRING" id="4829.A0A163KGX9"/>
<keyword evidence="7" id="KW-0694">RNA-binding</keyword>
<dbReference type="PANTHER" id="PTHR47958">
    <property type="entry name" value="ATP-DEPENDENT RNA HELICASE DBP3"/>
    <property type="match status" value="1"/>
</dbReference>
<evidence type="ECO:0000256" key="10">
    <source>
        <dbReference type="ARBA" id="ARBA00024405"/>
    </source>
</evidence>
<feature type="compositionally biased region" description="Low complexity" evidence="15">
    <location>
        <begin position="205"/>
        <end position="219"/>
    </location>
</feature>
<evidence type="ECO:0000256" key="12">
    <source>
        <dbReference type="ARBA" id="ARBA00047984"/>
    </source>
</evidence>
<comment type="function">
    <text evidence="11">ATP-binding RNA helicase involved in translation initiation. Remodels RNA in response to ADP and ATP concentrations by facilitating disruption, but also formation of RNA duplexes.</text>
</comment>
<dbReference type="Gene3D" id="3.40.50.300">
    <property type="entry name" value="P-loop containing nucleotide triphosphate hydrolases"/>
    <property type="match status" value="2"/>
</dbReference>
<keyword evidence="20" id="KW-1185">Reference proteome</keyword>
<evidence type="ECO:0000256" key="7">
    <source>
        <dbReference type="ARBA" id="ARBA00022884"/>
    </source>
</evidence>
<feature type="compositionally biased region" description="Polar residues" evidence="15">
    <location>
        <begin position="90"/>
        <end position="112"/>
    </location>
</feature>
<evidence type="ECO:0000256" key="9">
    <source>
        <dbReference type="ARBA" id="ARBA00024397"/>
    </source>
</evidence>
<name>A0A163KGX9_ABSGL</name>
<evidence type="ECO:0000256" key="3">
    <source>
        <dbReference type="ARBA" id="ARBA00022741"/>
    </source>
</evidence>
<feature type="compositionally biased region" description="Polar residues" evidence="15">
    <location>
        <begin position="171"/>
        <end position="204"/>
    </location>
</feature>
<dbReference type="GO" id="GO:0003724">
    <property type="term" value="F:RNA helicase activity"/>
    <property type="evidence" value="ECO:0007669"/>
    <property type="project" value="UniProtKB-EC"/>
</dbReference>
<evidence type="ECO:0000259" key="18">
    <source>
        <dbReference type="PROSITE" id="PS51195"/>
    </source>
</evidence>
<dbReference type="InterPro" id="IPR014001">
    <property type="entry name" value="Helicase_ATP-bd"/>
</dbReference>
<dbReference type="GO" id="GO:0003723">
    <property type="term" value="F:RNA binding"/>
    <property type="evidence" value="ECO:0007669"/>
    <property type="project" value="UniProtKB-KW"/>
</dbReference>
<protein>
    <recommendedName>
        <fullName evidence="9">ATP-dependent RNA helicase DED1</fullName>
        <ecNumber evidence="1">3.6.4.13</ecNumber>
    </recommendedName>
    <alternativeName>
        <fullName evidence="10">ATP-dependent RNA helicase ded1</fullName>
    </alternativeName>
</protein>
<dbReference type="GO" id="GO:0005524">
    <property type="term" value="F:ATP binding"/>
    <property type="evidence" value="ECO:0007669"/>
    <property type="project" value="UniProtKB-KW"/>
</dbReference>
<dbReference type="InterPro" id="IPR000629">
    <property type="entry name" value="RNA-helicase_DEAD-box_CS"/>
</dbReference>
<feature type="domain" description="DEAD-box RNA helicase Q" evidence="18">
    <location>
        <begin position="310"/>
        <end position="338"/>
    </location>
</feature>
<dbReference type="OrthoDB" id="196131at2759"/>
<evidence type="ECO:0000256" key="5">
    <source>
        <dbReference type="ARBA" id="ARBA00022806"/>
    </source>
</evidence>
<keyword evidence="5 14" id="KW-0347">Helicase</keyword>
<dbReference type="InterPro" id="IPR027417">
    <property type="entry name" value="P-loop_NTPase"/>
</dbReference>
<feature type="compositionally biased region" description="Low complexity" evidence="15">
    <location>
        <begin position="62"/>
        <end position="84"/>
    </location>
</feature>
<feature type="region of interest" description="Disordered" evidence="15">
    <location>
        <begin position="707"/>
        <end position="727"/>
    </location>
</feature>
<comment type="similarity">
    <text evidence="8">Belongs to the DEAD box helicase family. DDX3/DED1 subfamily.</text>
</comment>
<dbReference type="GO" id="GO:0003743">
    <property type="term" value="F:translation initiation factor activity"/>
    <property type="evidence" value="ECO:0007669"/>
    <property type="project" value="UniProtKB-KW"/>
</dbReference>
<evidence type="ECO:0000313" key="20">
    <source>
        <dbReference type="Proteomes" id="UP000078561"/>
    </source>
</evidence>
<dbReference type="EMBL" id="LT554888">
    <property type="protein sequence ID" value="SAM08165.1"/>
    <property type="molecule type" value="Genomic_DNA"/>
</dbReference>
<evidence type="ECO:0000256" key="6">
    <source>
        <dbReference type="ARBA" id="ARBA00022840"/>
    </source>
</evidence>
<dbReference type="EC" id="3.6.4.13" evidence="1"/>
<accession>A0A163KGX9</accession>
<dbReference type="InParanoid" id="A0A163KGX9"/>
<dbReference type="SMART" id="SM00490">
    <property type="entry name" value="HELICc"/>
    <property type="match status" value="1"/>
</dbReference>
<dbReference type="PROSITE" id="PS51194">
    <property type="entry name" value="HELICASE_CTER"/>
    <property type="match status" value="1"/>
</dbReference>
<feature type="short sequence motif" description="Q motif" evidence="13">
    <location>
        <begin position="310"/>
        <end position="338"/>
    </location>
</feature>
<evidence type="ECO:0000256" key="2">
    <source>
        <dbReference type="ARBA" id="ARBA00022540"/>
    </source>
</evidence>
<keyword evidence="6 14" id="KW-0067">ATP-binding</keyword>
<evidence type="ECO:0000256" key="8">
    <source>
        <dbReference type="ARBA" id="ARBA00024358"/>
    </source>
</evidence>
<dbReference type="Proteomes" id="UP000078561">
    <property type="component" value="Unassembled WGS sequence"/>
</dbReference>
<proteinExistence type="inferred from homology"/>
<evidence type="ECO:0000256" key="1">
    <source>
        <dbReference type="ARBA" id="ARBA00012552"/>
    </source>
</evidence>
<dbReference type="Pfam" id="PF00271">
    <property type="entry name" value="Helicase_C"/>
    <property type="match status" value="1"/>
</dbReference>
<feature type="domain" description="Helicase ATP-binding" evidence="16">
    <location>
        <begin position="341"/>
        <end position="534"/>
    </location>
</feature>
<keyword evidence="3 14" id="KW-0547">Nucleotide-binding</keyword>
<comment type="catalytic activity">
    <reaction evidence="12">
        <text>ATP + H2O = ADP + phosphate + H(+)</text>
        <dbReference type="Rhea" id="RHEA:13065"/>
        <dbReference type="ChEBI" id="CHEBI:15377"/>
        <dbReference type="ChEBI" id="CHEBI:15378"/>
        <dbReference type="ChEBI" id="CHEBI:30616"/>
        <dbReference type="ChEBI" id="CHEBI:43474"/>
        <dbReference type="ChEBI" id="CHEBI:456216"/>
        <dbReference type="EC" id="3.6.4.13"/>
    </reaction>
</comment>
<keyword evidence="4 14" id="KW-0378">Hydrolase</keyword>
<evidence type="ECO:0000256" key="13">
    <source>
        <dbReference type="PROSITE-ProRule" id="PRU00552"/>
    </source>
</evidence>
<dbReference type="InterPro" id="IPR001650">
    <property type="entry name" value="Helicase_C-like"/>
</dbReference>
<evidence type="ECO:0000256" key="15">
    <source>
        <dbReference type="SAM" id="MobiDB-lite"/>
    </source>
</evidence>
<dbReference type="CDD" id="cd18787">
    <property type="entry name" value="SF2_C_DEAD"/>
    <property type="match status" value="1"/>
</dbReference>
<dbReference type="FunFam" id="3.40.50.300:FF:000397">
    <property type="entry name" value="Probable ATP-dependent RNA helicase DDX4"/>
    <property type="match status" value="1"/>
</dbReference>
<feature type="domain" description="Helicase C-terminal" evidence="17">
    <location>
        <begin position="558"/>
        <end position="708"/>
    </location>
</feature>
<dbReference type="InterPro" id="IPR014014">
    <property type="entry name" value="RNA_helicase_DEAD_Q_motif"/>
</dbReference>
<dbReference type="SMART" id="SM00487">
    <property type="entry name" value="DEXDc"/>
    <property type="match status" value="1"/>
</dbReference>
<feature type="compositionally biased region" description="Polar residues" evidence="15">
    <location>
        <begin position="1"/>
        <end position="21"/>
    </location>
</feature>
<dbReference type="PROSITE" id="PS51192">
    <property type="entry name" value="HELICASE_ATP_BIND_1"/>
    <property type="match status" value="1"/>
</dbReference>
<dbReference type="FunFam" id="3.40.50.300:FF:000008">
    <property type="entry name" value="ATP-dependent RNA helicase RhlB"/>
    <property type="match status" value="1"/>
</dbReference>
<organism evidence="19">
    <name type="scientific">Absidia glauca</name>
    <name type="common">Pin mould</name>
    <dbReference type="NCBI Taxonomy" id="4829"/>
    <lineage>
        <taxon>Eukaryota</taxon>
        <taxon>Fungi</taxon>
        <taxon>Fungi incertae sedis</taxon>
        <taxon>Mucoromycota</taxon>
        <taxon>Mucoromycotina</taxon>
        <taxon>Mucoromycetes</taxon>
        <taxon>Mucorales</taxon>
        <taxon>Cunninghamellaceae</taxon>
        <taxon>Absidia</taxon>
    </lineage>
</organism>